<name>A0AAV1Y7X3_LUPLU</name>
<evidence type="ECO:0000256" key="6">
    <source>
        <dbReference type="ARBA" id="ARBA00022801"/>
    </source>
</evidence>
<dbReference type="CDD" id="cd00143">
    <property type="entry name" value="PP2Cc"/>
    <property type="match status" value="1"/>
</dbReference>
<comment type="caution">
    <text evidence="13">The sequence shown here is derived from an EMBL/GenBank/DDBJ whole genome shotgun (WGS) entry which is preliminary data.</text>
</comment>
<keyword evidence="7" id="KW-0460">Magnesium</keyword>
<comment type="catalytic activity">
    <reaction evidence="10">
        <text>O-phospho-L-seryl-[protein] + H2O = L-seryl-[protein] + phosphate</text>
        <dbReference type="Rhea" id="RHEA:20629"/>
        <dbReference type="Rhea" id="RHEA-COMP:9863"/>
        <dbReference type="Rhea" id="RHEA-COMP:11604"/>
        <dbReference type="ChEBI" id="CHEBI:15377"/>
        <dbReference type="ChEBI" id="CHEBI:29999"/>
        <dbReference type="ChEBI" id="CHEBI:43474"/>
        <dbReference type="ChEBI" id="CHEBI:83421"/>
        <dbReference type="EC" id="3.1.3.16"/>
    </reaction>
</comment>
<dbReference type="GO" id="GO:0048827">
    <property type="term" value="P:phyllome development"/>
    <property type="evidence" value="ECO:0007669"/>
    <property type="project" value="UniProtKB-ARBA"/>
</dbReference>
<evidence type="ECO:0000256" key="10">
    <source>
        <dbReference type="ARBA" id="ARBA00047761"/>
    </source>
</evidence>
<evidence type="ECO:0000256" key="8">
    <source>
        <dbReference type="ARBA" id="ARBA00022912"/>
    </source>
</evidence>
<dbReference type="FunFam" id="3.60.40.10:FF:000050">
    <property type="entry name" value="probable protein phosphatase 2C 4"/>
    <property type="match status" value="1"/>
</dbReference>
<dbReference type="SUPFAM" id="SSF81606">
    <property type="entry name" value="PP2C-like"/>
    <property type="match status" value="1"/>
</dbReference>
<evidence type="ECO:0000313" key="13">
    <source>
        <dbReference type="EMBL" id="CAL0329140.1"/>
    </source>
</evidence>
<evidence type="ECO:0000256" key="9">
    <source>
        <dbReference type="ARBA" id="ARBA00023211"/>
    </source>
</evidence>
<reference evidence="13 14" key="1">
    <citation type="submission" date="2024-03" db="EMBL/GenBank/DDBJ databases">
        <authorList>
            <person name="Martinez-Hernandez J."/>
        </authorList>
    </citation>
    <scope>NUCLEOTIDE SEQUENCE [LARGE SCALE GENOMIC DNA]</scope>
</reference>
<gene>
    <name evidence="13" type="ORF">LLUT_LOCUS30200</name>
</gene>
<evidence type="ECO:0000259" key="12">
    <source>
        <dbReference type="PROSITE" id="PS51746"/>
    </source>
</evidence>
<comment type="cofactor">
    <cofactor evidence="1">
        <name>Mn(2+)</name>
        <dbReference type="ChEBI" id="CHEBI:29035"/>
    </cofactor>
</comment>
<evidence type="ECO:0000313" key="14">
    <source>
        <dbReference type="Proteomes" id="UP001497480"/>
    </source>
</evidence>
<evidence type="ECO:0000256" key="3">
    <source>
        <dbReference type="ARBA" id="ARBA00006702"/>
    </source>
</evidence>
<protein>
    <recommendedName>
        <fullName evidence="4">protein-serine/threonine phosphatase</fullName>
        <ecNumber evidence="4">3.1.3.16</ecNumber>
    </recommendedName>
</protein>
<dbReference type="InterPro" id="IPR015655">
    <property type="entry name" value="PP2C"/>
</dbReference>
<dbReference type="EC" id="3.1.3.16" evidence="4"/>
<organism evidence="13 14">
    <name type="scientific">Lupinus luteus</name>
    <name type="common">European yellow lupine</name>
    <dbReference type="NCBI Taxonomy" id="3873"/>
    <lineage>
        <taxon>Eukaryota</taxon>
        <taxon>Viridiplantae</taxon>
        <taxon>Streptophyta</taxon>
        <taxon>Embryophyta</taxon>
        <taxon>Tracheophyta</taxon>
        <taxon>Spermatophyta</taxon>
        <taxon>Magnoliopsida</taxon>
        <taxon>eudicotyledons</taxon>
        <taxon>Gunneridae</taxon>
        <taxon>Pentapetalae</taxon>
        <taxon>rosids</taxon>
        <taxon>fabids</taxon>
        <taxon>Fabales</taxon>
        <taxon>Fabaceae</taxon>
        <taxon>Papilionoideae</taxon>
        <taxon>50 kb inversion clade</taxon>
        <taxon>genistoids sensu lato</taxon>
        <taxon>core genistoids</taxon>
        <taxon>Genisteae</taxon>
        <taxon>Lupinus</taxon>
    </lineage>
</organism>
<dbReference type="PANTHER" id="PTHR13832">
    <property type="entry name" value="PROTEIN PHOSPHATASE 2C"/>
    <property type="match status" value="1"/>
</dbReference>
<dbReference type="PANTHER" id="PTHR13832:SF228">
    <property type="entry name" value="PROTEIN PHOSPHATASE 2C 23-RELATED"/>
    <property type="match status" value="1"/>
</dbReference>
<evidence type="ECO:0000256" key="11">
    <source>
        <dbReference type="ARBA" id="ARBA00048336"/>
    </source>
</evidence>
<proteinExistence type="inferred from homology"/>
<comment type="cofactor">
    <cofactor evidence="2">
        <name>Mg(2+)</name>
        <dbReference type="ChEBI" id="CHEBI:18420"/>
    </cofactor>
</comment>
<comment type="catalytic activity">
    <reaction evidence="11">
        <text>O-phospho-L-threonyl-[protein] + H2O = L-threonyl-[protein] + phosphate</text>
        <dbReference type="Rhea" id="RHEA:47004"/>
        <dbReference type="Rhea" id="RHEA-COMP:11060"/>
        <dbReference type="Rhea" id="RHEA-COMP:11605"/>
        <dbReference type="ChEBI" id="CHEBI:15377"/>
        <dbReference type="ChEBI" id="CHEBI:30013"/>
        <dbReference type="ChEBI" id="CHEBI:43474"/>
        <dbReference type="ChEBI" id="CHEBI:61977"/>
        <dbReference type="EC" id="3.1.3.16"/>
    </reaction>
</comment>
<dbReference type="InterPro" id="IPR001932">
    <property type="entry name" value="PPM-type_phosphatase-like_dom"/>
</dbReference>
<evidence type="ECO:0000256" key="2">
    <source>
        <dbReference type="ARBA" id="ARBA00001946"/>
    </source>
</evidence>
<evidence type="ECO:0000256" key="4">
    <source>
        <dbReference type="ARBA" id="ARBA00013081"/>
    </source>
</evidence>
<dbReference type="EMBL" id="CAXHTB010000021">
    <property type="protein sequence ID" value="CAL0329140.1"/>
    <property type="molecule type" value="Genomic_DNA"/>
</dbReference>
<sequence>MGNGVGKLTVCFTGNGGRRKQHEMSFCITEPLDEGLGHSFCYVRPDPTRLSSSKVHSEETTTFRTISGASVSANTSTPLSTAFVDLYSYGSIDRAAAFESSTSFASLPLQPIPKGLMNSGPFSGNLTGSGPIERGFLSGPIERGFMSGPIEKDVIVNGSDQFQRSLSHSGLGFKAKKQKGRWIRVLQRAISKTLSRGQNSIVAPIKGVMTVKEQQEWVIAAAEKNHNENSTVNSLVFSNEGSLEEDDSKESQNLQWAQGKAGEDRVHVVVSEEHGWVFVGIYDGFNGPDAPDYLLSNLYTFVYKELKGLLWDDSSEQVAVNENQNLKVQDGDDCSQCCGNNNGPCTSDDAAEYDDVCKRKKVKSCKGNYKGAAKKWEENQRRWKCEWDRERLELDRRLKEQLTRSSSGEKNTSSVNHLDVLEALSRALKKTEESYLDVADKMVMENPELALMGSCALVMLMKGEDVYVMNVGDSRAVLAQKVEPDYWLGKLRQDLEQINEETMNDLESLDDADRSNLVSTLSALQLTKDHSTSVEEEVQRIKKEHPDDPCAVVNDRVKGSLKVTRAFGAGFLKQPKWNNALLEMFRIDYVGTSPYISCEPYLKHHRLGPKDKFLILCSDGLYQYMSNEQAVAEVELFITLQPEGDPAQHLVEEVLFRAANKAGLDFHELLEIPQGDRRRYHDDVSIIVISLEGMIWRSCV</sequence>
<dbReference type="GO" id="GO:0004722">
    <property type="term" value="F:protein serine/threonine phosphatase activity"/>
    <property type="evidence" value="ECO:0007669"/>
    <property type="project" value="UniProtKB-EC"/>
</dbReference>
<keyword evidence="8" id="KW-0904">Protein phosphatase</keyword>
<evidence type="ECO:0000256" key="7">
    <source>
        <dbReference type="ARBA" id="ARBA00022842"/>
    </source>
</evidence>
<keyword evidence="6" id="KW-0378">Hydrolase</keyword>
<evidence type="ECO:0000256" key="5">
    <source>
        <dbReference type="ARBA" id="ARBA00022723"/>
    </source>
</evidence>
<dbReference type="AlphaFoldDB" id="A0AAV1Y7X3"/>
<keyword evidence="9" id="KW-0464">Manganese</keyword>
<dbReference type="PROSITE" id="PS51746">
    <property type="entry name" value="PPM_2"/>
    <property type="match status" value="1"/>
</dbReference>
<dbReference type="Proteomes" id="UP001497480">
    <property type="component" value="Unassembled WGS sequence"/>
</dbReference>
<comment type="similarity">
    <text evidence="3">Belongs to the PP2C family.</text>
</comment>
<keyword evidence="5" id="KW-0479">Metal-binding</keyword>
<dbReference type="Pfam" id="PF00481">
    <property type="entry name" value="PP2C"/>
    <property type="match status" value="2"/>
</dbReference>
<keyword evidence="14" id="KW-1185">Reference proteome</keyword>
<evidence type="ECO:0000256" key="1">
    <source>
        <dbReference type="ARBA" id="ARBA00001936"/>
    </source>
</evidence>
<accession>A0AAV1Y7X3</accession>
<dbReference type="SMART" id="SM00332">
    <property type="entry name" value="PP2Cc"/>
    <property type="match status" value="1"/>
</dbReference>
<feature type="domain" description="PPM-type phosphatase" evidence="12">
    <location>
        <begin position="246"/>
        <end position="691"/>
    </location>
</feature>
<dbReference type="InterPro" id="IPR036457">
    <property type="entry name" value="PPM-type-like_dom_sf"/>
</dbReference>
<dbReference type="Gene3D" id="3.60.40.10">
    <property type="entry name" value="PPM-type phosphatase domain"/>
    <property type="match status" value="1"/>
</dbReference>
<dbReference type="GO" id="GO:0046872">
    <property type="term" value="F:metal ion binding"/>
    <property type="evidence" value="ECO:0007669"/>
    <property type="project" value="UniProtKB-KW"/>
</dbReference>